<dbReference type="GO" id="GO:0005634">
    <property type="term" value="C:nucleus"/>
    <property type="evidence" value="ECO:0007669"/>
    <property type="project" value="UniProtKB-SubCell"/>
</dbReference>
<reference evidence="9" key="2">
    <citation type="submission" date="2017-06" db="EMBL/GenBank/DDBJ databases">
        <title>An evolved CYCLOIDEA-RADIALIS module regulating dorsal-ventral asymmetric petal spots patterning in Torenia fournieri.</title>
        <authorList>
            <person name="Luo D."/>
        </authorList>
    </citation>
    <scope>NUCLEOTIDE SEQUENCE</scope>
</reference>
<name>A0A1Z1JN61_9LAMI</name>
<keyword evidence="5" id="KW-0804">Transcription</keyword>
<reference evidence="9" key="1">
    <citation type="submission" date="2017-01" db="EMBL/GenBank/DDBJ databases">
        <authorList>
            <person name="Mah S.A."/>
            <person name="Swanson W.J."/>
            <person name="Moy G.W."/>
            <person name="Vacquier V.D."/>
        </authorList>
    </citation>
    <scope>NUCLEOTIDE SEQUENCE</scope>
</reference>
<dbReference type="GO" id="GO:2000032">
    <property type="term" value="P:regulation of secondary shoot formation"/>
    <property type="evidence" value="ECO:0007669"/>
    <property type="project" value="TreeGrafter"/>
</dbReference>
<keyword evidence="4" id="KW-0238">DNA-binding</keyword>
<proteinExistence type="evidence at transcript level"/>
<dbReference type="Pfam" id="PF03634">
    <property type="entry name" value="TCP"/>
    <property type="match status" value="1"/>
</dbReference>
<comment type="subcellular location">
    <subcellularLocation>
        <location evidence="1">Nucleus</location>
    </subcellularLocation>
</comment>
<dbReference type="EMBL" id="KY502194">
    <property type="protein sequence ID" value="ARW29632.1"/>
    <property type="molecule type" value="mRNA"/>
</dbReference>
<evidence type="ECO:0000259" key="8">
    <source>
        <dbReference type="PROSITE" id="PS51370"/>
    </source>
</evidence>
<dbReference type="GO" id="GO:0003700">
    <property type="term" value="F:DNA-binding transcription factor activity"/>
    <property type="evidence" value="ECO:0007669"/>
    <property type="project" value="InterPro"/>
</dbReference>
<dbReference type="PANTHER" id="PTHR31072:SF224">
    <property type="entry name" value="TRANSCRIPTION FACTOR TCP1"/>
    <property type="match status" value="1"/>
</dbReference>
<dbReference type="GO" id="GO:0043565">
    <property type="term" value="F:sequence-specific DNA binding"/>
    <property type="evidence" value="ECO:0007669"/>
    <property type="project" value="TreeGrafter"/>
</dbReference>
<keyword evidence="2" id="KW-0217">Developmental protein</keyword>
<dbReference type="InterPro" id="IPR017888">
    <property type="entry name" value="CYC/TB1_R_domain"/>
</dbReference>
<organism evidence="9">
    <name type="scientific">Torenia fournieri</name>
    <name type="common">wishbone flower</name>
    <dbReference type="NCBI Taxonomy" id="68875"/>
    <lineage>
        <taxon>Eukaryota</taxon>
        <taxon>Viridiplantae</taxon>
        <taxon>Streptophyta</taxon>
        <taxon>Embryophyta</taxon>
        <taxon>Tracheophyta</taxon>
        <taxon>Spermatophyta</taxon>
        <taxon>Magnoliopsida</taxon>
        <taxon>eudicotyledons</taxon>
        <taxon>Gunneridae</taxon>
        <taxon>Pentapetalae</taxon>
        <taxon>asterids</taxon>
        <taxon>lamiids</taxon>
        <taxon>Lamiales</taxon>
        <taxon>Linderniaceae</taxon>
        <taxon>Torenia</taxon>
    </lineage>
</organism>
<accession>A0A1Z1JN61</accession>
<evidence type="ECO:0000256" key="5">
    <source>
        <dbReference type="ARBA" id="ARBA00023163"/>
    </source>
</evidence>
<dbReference type="PROSITE" id="PS51370">
    <property type="entry name" value="R"/>
    <property type="match status" value="1"/>
</dbReference>
<feature type="domain" description="TCP" evidence="7">
    <location>
        <begin position="91"/>
        <end position="149"/>
    </location>
</feature>
<evidence type="ECO:0000256" key="2">
    <source>
        <dbReference type="ARBA" id="ARBA00022473"/>
    </source>
</evidence>
<protein>
    <submittedName>
        <fullName evidence="9">CYCLOIDEA-like transcription factor</fullName>
    </submittedName>
</protein>
<evidence type="ECO:0000259" key="7">
    <source>
        <dbReference type="PROSITE" id="PS51369"/>
    </source>
</evidence>
<keyword evidence="3" id="KW-0805">Transcription regulation</keyword>
<evidence type="ECO:0000256" key="6">
    <source>
        <dbReference type="ARBA" id="ARBA00023242"/>
    </source>
</evidence>
<evidence type="ECO:0000256" key="4">
    <source>
        <dbReference type="ARBA" id="ARBA00023125"/>
    </source>
</evidence>
<sequence length="359" mass="40293">MFPKNTYLIPQISPIHSRATTSSVLDLNDPEILYCHHHQDMFSAHNYISASNNAQALEPSMMFNQDISGLNIGDPSLAMVNMFQDSKQTAKRDRHSKIYTSQGPRDRRVRLSISIARKFFDLQEMLGFDKPSKTLDWLLTKSKSAIKDLERSQGNCGSAAKSIVSSPGSDQCDEVVSDEEAVETENCLKAVNTSKASTKESLAKESRVKARARARERTREKMCMKQLNEATNIITADGTNYLYSNPCNSIQYMNDHLEFCKISGPSIINNRGPLVHLPLNYDQVPCHEDMIRESLAMKRNLKQPSFLGYQQNLILQRDSNASSSVVPPANATESRDLSCINSHYAILDQQRFSNSSSNM</sequence>
<evidence type="ECO:0000256" key="1">
    <source>
        <dbReference type="ARBA" id="ARBA00004123"/>
    </source>
</evidence>
<keyword evidence="6" id="KW-0539">Nucleus</keyword>
<dbReference type="InterPro" id="IPR005333">
    <property type="entry name" value="Transcription_factor_TCP"/>
</dbReference>
<dbReference type="InterPro" id="IPR017887">
    <property type="entry name" value="TF_TCP_subgr"/>
</dbReference>
<evidence type="ECO:0000256" key="3">
    <source>
        <dbReference type="ARBA" id="ARBA00023015"/>
    </source>
</evidence>
<dbReference type="PANTHER" id="PTHR31072">
    <property type="entry name" value="TRANSCRIPTION FACTOR TCP4-RELATED"/>
    <property type="match status" value="1"/>
</dbReference>
<dbReference type="PROSITE" id="PS51369">
    <property type="entry name" value="TCP"/>
    <property type="match status" value="1"/>
</dbReference>
<gene>
    <name evidence="9" type="primary">CYC2</name>
</gene>
<evidence type="ECO:0000313" key="9">
    <source>
        <dbReference type="EMBL" id="ARW29632.1"/>
    </source>
</evidence>
<dbReference type="AlphaFoldDB" id="A0A1Z1JN61"/>
<feature type="domain" description="R" evidence="8">
    <location>
        <begin position="204"/>
        <end position="221"/>
    </location>
</feature>